<protein>
    <recommendedName>
        <fullName evidence="2">3-hydroxyisobutyryl-CoA hydrolase</fullName>
        <ecNumber evidence="2">3.1.2.4</ecNumber>
    </recommendedName>
</protein>
<dbReference type="Pfam" id="PF16113">
    <property type="entry name" value="ECH_2"/>
    <property type="match status" value="1"/>
</dbReference>
<name>A0ABX7B5S7_9PROT</name>
<evidence type="ECO:0000256" key="2">
    <source>
        <dbReference type="ARBA" id="ARBA00011915"/>
    </source>
</evidence>
<dbReference type="PANTHER" id="PTHR43176">
    <property type="entry name" value="3-HYDROXYISOBUTYRYL-COA HYDROLASE-RELATED"/>
    <property type="match status" value="1"/>
</dbReference>
<dbReference type="Gene3D" id="3.90.226.10">
    <property type="entry name" value="2-enoyl-CoA Hydratase, Chain A, domain 1"/>
    <property type="match status" value="1"/>
</dbReference>
<evidence type="ECO:0000313" key="6">
    <source>
        <dbReference type="EMBL" id="QQP88995.1"/>
    </source>
</evidence>
<evidence type="ECO:0000256" key="4">
    <source>
        <dbReference type="SAM" id="MobiDB-lite"/>
    </source>
</evidence>
<dbReference type="PANTHER" id="PTHR43176:SF3">
    <property type="entry name" value="3-HYDROXYISOBUTYRYL-COA HYDROLASE, MITOCHONDRIAL"/>
    <property type="match status" value="1"/>
</dbReference>
<dbReference type="InterPro" id="IPR029045">
    <property type="entry name" value="ClpP/crotonase-like_dom_sf"/>
</dbReference>
<evidence type="ECO:0000313" key="7">
    <source>
        <dbReference type="Proteomes" id="UP000595197"/>
    </source>
</evidence>
<feature type="domain" description="Enoyl-CoA hydratase/isomerase" evidence="5">
    <location>
        <begin position="34"/>
        <end position="367"/>
    </location>
</feature>
<reference evidence="6" key="1">
    <citation type="submission" date="2021-02" db="EMBL/GenBank/DDBJ databases">
        <title>Skermanella TT6 skin isolate.</title>
        <authorList>
            <person name="Lee K."/>
            <person name="Ganzorig M."/>
        </authorList>
    </citation>
    <scope>NUCLEOTIDE SEQUENCE</scope>
    <source>
        <strain evidence="6">TT6</strain>
    </source>
</reference>
<evidence type="ECO:0000259" key="5">
    <source>
        <dbReference type="Pfam" id="PF16113"/>
    </source>
</evidence>
<dbReference type="Proteomes" id="UP000595197">
    <property type="component" value="Chromosome"/>
</dbReference>
<keyword evidence="7" id="KW-1185">Reference proteome</keyword>
<gene>
    <name evidence="6" type="ORF">IGS68_23795</name>
</gene>
<evidence type="ECO:0000256" key="1">
    <source>
        <dbReference type="ARBA" id="ARBA00001709"/>
    </source>
</evidence>
<dbReference type="SUPFAM" id="SSF52096">
    <property type="entry name" value="ClpP/crotonase"/>
    <property type="match status" value="1"/>
</dbReference>
<organism evidence="6 7">
    <name type="scientific">Skermanella cutis</name>
    <dbReference type="NCBI Taxonomy" id="2775420"/>
    <lineage>
        <taxon>Bacteria</taxon>
        <taxon>Pseudomonadati</taxon>
        <taxon>Pseudomonadota</taxon>
        <taxon>Alphaproteobacteria</taxon>
        <taxon>Rhodospirillales</taxon>
        <taxon>Azospirillaceae</taxon>
        <taxon>Skermanella</taxon>
    </lineage>
</organism>
<dbReference type="NCBIfam" id="NF004127">
    <property type="entry name" value="PRK05617.1"/>
    <property type="match status" value="1"/>
</dbReference>
<dbReference type="RefSeq" id="WP_201074667.1">
    <property type="nucleotide sequence ID" value="NZ_CP067420.1"/>
</dbReference>
<accession>A0ABX7B5S7</accession>
<dbReference type="InterPro" id="IPR032259">
    <property type="entry name" value="HIBYL-CoA-H"/>
</dbReference>
<sequence length="379" mass="40143">MTDTANSPSGAGSTPENGPDSRHEITFERRGAIAVVTLDRPKALNALTLGMIREFDPRLAGWAGDPAVKAIVVQGAGDRAFCAGGDVRAVADAGRALKEGRAGGDLASDFFREEYVLNRRIHALSKPYVALLDGITMGGGVGISVPGSHRVVTERTLFAMPETGIGLFPDVGGSWYLPRCPGEIGTYLALTGARLHAADTLYAGLATHYLPSAAVGGLVDALAGADWSGDGRAVVDEALAAAAGGSAGEPPLAAHREAIDRCFRFDSVEEICAALEKDGTDWAVSTLKNLSQMSPTSLKVTLRQVRLGKNLSFDDAMIMEYRMSQAFIRGDDFYEGIRALLVDKDRSPRWRPATLAEVGAADVERHFAPLGDRDLGFAD</sequence>
<dbReference type="EMBL" id="CP067420">
    <property type="protein sequence ID" value="QQP88995.1"/>
    <property type="molecule type" value="Genomic_DNA"/>
</dbReference>
<dbReference type="EC" id="3.1.2.4" evidence="2"/>
<dbReference type="InterPro" id="IPR045004">
    <property type="entry name" value="ECH_dom"/>
</dbReference>
<feature type="region of interest" description="Disordered" evidence="4">
    <location>
        <begin position="1"/>
        <end position="22"/>
    </location>
</feature>
<proteinExistence type="predicted"/>
<dbReference type="CDD" id="cd06558">
    <property type="entry name" value="crotonase-like"/>
    <property type="match status" value="1"/>
</dbReference>
<feature type="compositionally biased region" description="Polar residues" evidence="4">
    <location>
        <begin position="1"/>
        <end position="16"/>
    </location>
</feature>
<comment type="catalytic activity">
    <reaction evidence="1">
        <text>3-hydroxy-2-methylpropanoyl-CoA + H2O = 3-hydroxy-2-methylpropanoate + CoA + H(+)</text>
        <dbReference type="Rhea" id="RHEA:20888"/>
        <dbReference type="ChEBI" id="CHEBI:11805"/>
        <dbReference type="ChEBI" id="CHEBI:15377"/>
        <dbReference type="ChEBI" id="CHEBI:15378"/>
        <dbReference type="ChEBI" id="CHEBI:57287"/>
        <dbReference type="ChEBI" id="CHEBI:57340"/>
        <dbReference type="EC" id="3.1.2.4"/>
    </reaction>
</comment>
<evidence type="ECO:0000256" key="3">
    <source>
        <dbReference type="ARBA" id="ARBA00022801"/>
    </source>
</evidence>
<keyword evidence="3" id="KW-0378">Hydrolase</keyword>